<dbReference type="eggNOG" id="KOG0028">
    <property type="taxonomic scope" value="Eukaryota"/>
</dbReference>
<dbReference type="HOGENOM" id="CLU_137017_1_0_1"/>
<dbReference type="EMBL" id="KI394895">
    <property type="protein sequence ID" value="ERN00475.1"/>
    <property type="molecule type" value="Genomic_DNA"/>
</dbReference>
<evidence type="ECO:0000256" key="1">
    <source>
        <dbReference type="ARBA" id="ARBA00022737"/>
    </source>
</evidence>
<dbReference type="AlphaFoldDB" id="W1P0K2"/>
<evidence type="ECO:0000313" key="3">
    <source>
        <dbReference type="EMBL" id="ERN00475.1"/>
    </source>
</evidence>
<dbReference type="OMA" id="IRCMLRE"/>
<dbReference type="PROSITE" id="PS50222">
    <property type="entry name" value="EF_HAND_2"/>
    <property type="match status" value="1"/>
</dbReference>
<organism evidence="3 4">
    <name type="scientific">Amborella trichopoda</name>
    <dbReference type="NCBI Taxonomy" id="13333"/>
    <lineage>
        <taxon>Eukaryota</taxon>
        <taxon>Viridiplantae</taxon>
        <taxon>Streptophyta</taxon>
        <taxon>Embryophyta</taxon>
        <taxon>Tracheophyta</taxon>
        <taxon>Spermatophyta</taxon>
        <taxon>Magnoliopsida</taxon>
        <taxon>Amborellales</taxon>
        <taxon>Amborellaceae</taxon>
        <taxon>Amborella</taxon>
    </lineage>
</organism>
<gene>
    <name evidence="3" type="ORF">AMTR_s00234p00014000</name>
</gene>
<dbReference type="InterPro" id="IPR044205">
    <property type="entry name" value="KIC/PBP1/KRP1"/>
</dbReference>
<dbReference type="Gene3D" id="1.10.238.10">
    <property type="entry name" value="EF-hand"/>
    <property type="match status" value="1"/>
</dbReference>
<sequence>MAGGVLEFEDFFPIMADKLGEEKFMVELCNGFRLLMDESKGLITFESLKRNACFLGLECLSDEEMMEMVREGDSDGDGGLNQMEFCVLMVRLSPALMEGGQRWLEEALFQELEEFVR</sequence>
<dbReference type="GO" id="GO:0005509">
    <property type="term" value="F:calcium ion binding"/>
    <property type="evidence" value="ECO:0007669"/>
    <property type="project" value="InterPro"/>
</dbReference>
<evidence type="ECO:0000313" key="4">
    <source>
        <dbReference type="Proteomes" id="UP000017836"/>
    </source>
</evidence>
<dbReference type="PANTHER" id="PTHR47319:SF6">
    <property type="entry name" value="OS06G0683400 PROTEIN"/>
    <property type="match status" value="1"/>
</dbReference>
<dbReference type="Pfam" id="PF13833">
    <property type="entry name" value="EF-hand_8"/>
    <property type="match status" value="1"/>
</dbReference>
<dbReference type="Proteomes" id="UP000017836">
    <property type="component" value="Unassembled WGS sequence"/>
</dbReference>
<dbReference type="FunFam" id="1.10.238.10:FF:000003">
    <property type="entry name" value="Calmodulin A"/>
    <property type="match status" value="1"/>
</dbReference>
<dbReference type="PANTHER" id="PTHR47319">
    <property type="entry name" value="CALCIUM-BINDING PROTEIN KIC"/>
    <property type="match status" value="1"/>
</dbReference>
<dbReference type="STRING" id="13333.W1P0K2"/>
<keyword evidence="1" id="KW-0677">Repeat</keyword>
<evidence type="ECO:0000259" key="2">
    <source>
        <dbReference type="PROSITE" id="PS50222"/>
    </source>
</evidence>
<proteinExistence type="predicted"/>
<dbReference type="Gramene" id="ERN00475">
    <property type="protein sequence ID" value="ERN00475"/>
    <property type="gene ID" value="AMTR_s00234p00014000"/>
</dbReference>
<name>W1P0K2_AMBTC</name>
<keyword evidence="4" id="KW-1185">Reference proteome</keyword>
<protein>
    <recommendedName>
        <fullName evidence="2">EF-hand domain-containing protein</fullName>
    </recommendedName>
</protein>
<dbReference type="InterPro" id="IPR011992">
    <property type="entry name" value="EF-hand-dom_pair"/>
</dbReference>
<feature type="domain" description="EF-hand" evidence="2">
    <location>
        <begin position="60"/>
        <end position="95"/>
    </location>
</feature>
<dbReference type="SUPFAM" id="SSF47473">
    <property type="entry name" value="EF-hand"/>
    <property type="match status" value="1"/>
</dbReference>
<dbReference type="InterPro" id="IPR002048">
    <property type="entry name" value="EF_hand_dom"/>
</dbReference>
<reference evidence="4" key="1">
    <citation type="journal article" date="2013" name="Science">
        <title>The Amborella genome and the evolution of flowering plants.</title>
        <authorList>
            <consortium name="Amborella Genome Project"/>
        </authorList>
    </citation>
    <scope>NUCLEOTIDE SEQUENCE [LARGE SCALE GENOMIC DNA]</scope>
</reference>
<accession>W1P0K2</accession>